<reference evidence="1" key="1">
    <citation type="submission" date="2018-02" db="EMBL/GenBank/DDBJ databases">
        <title>Rhizophora mucronata_Transcriptome.</title>
        <authorList>
            <person name="Meera S.P."/>
            <person name="Sreeshan A."/>
            <person name="Augustine A."/>
        </authorList>
    </citation>
    <scope>NUCLEOTIDE SEQUENCE</scope>
    <source>
        <tissue evidence="1">Leaf</tissue>
    </source>
</reference>
<dbReference type="AlphaFoldDB" id="A0A2P2LJZ6"/>
<sequence length="120" mass="14386">MDQLMYRELVGQFLLLPHPKKPKQAVRWHNNQINLHHTHPSTNPERFELEQHFSVHWTGFLGLMGLKVWLVDLHEMMGWCKLIEKNYPPKQNYRKQHSNIYLLTETTVLLSLFPHLQPIL</sequence>
<dbReference type="EMBL" id="GGEC01037795">
    <property type="protein sequence ID" value="MBX18279.1"/>
    <property type="molecule type" value="Transcribed_RNA"/>
</dbReference>
<dbReference type="EMBL" id="GGEC01037797">
    <property type="protein sequence ID" value="MBX18281.1"/>
    <property type="molecule type" value="Transcribed_RNA"/>
</dbReference>
<proteinExistence type="predicted"/>
<name>A0A2P2LJZ6_RHIMU</name>
<accession>A0A2P2LJZ6</accession>
<organism evidence="1">
    <name type="scientific">Rhizophora mucronata</name>
    <name type="common">Asiatic mangrove</name>
    <dbReference type="NCBI Taxonomy" id="61149"/>
    <lineage>
        <taxon>Eukaryota</taxon>
        <taxon>Viridiplantae</taxon>
        <taxon>Streptophyta</taxon>
        <taxon>Embryophyta</taxon>
        <taxon>Tracheophyta</taxon>
        <taxon>Spermatophyta</taxon>
        <taxon>Magnoliopsida</taxon>
        <taxon>eudicotyledons</taxon>
        <taxon>Gunneridae</taxon>
        <taxon>Pentapetalae</taxon>
        <taxon>rosids</taxon>
        <taxon>fabids</taxon>
        <taxon>Malpighiales</taxon>
        <taxon>Rhizophoraceae</taxon>
        <taxon>Rhizophora</taxon>
    </lineage>
</organism>
<evidence type="ECO:0000313" key="1">
    <source>
        <dbReference type="EMBL" id="MBX18281.1"/>
    </source>
</evidence>
<protein>
    <submittedName>
        <fullName evidence="1">Uncharacterized protein MANES_05G003600</fullName>
    </submittedName>
</protein>